<comment type="caution">
    <text evidence="2">The sequence shown here is derived from an EMBL/GenBank/DDBJ whole genome shotgun (WGS) entry which is preliminary data.</text>
</comment>
<feature type="compositionally biased region" description="Acidic residues" evidence="1">
    <location>
        <begin position="407"/>
        <end position="417"/>
    </location>
</feature>
<keyword evidence="3" id="KW-1185">Reference proteome</keyword>
<dbReference type="AlphaFoldDB" id="A0A834XS07"/>
<protein>
    <submittedName>
        <fullName evidence="2">Uncharacterized protein</fullName>
    </submittedName>
</protein>
<proteinExistence type="predicted"/>
<feature type="region of interest" description="Disordered" evidence="1">
    <location>
        <begin position="381"/>
        <end position="427"/>
    </location>
</feature>
<accession>A0A834XS07</accession>
<dbReference type="OrthoDB" id="7700659at2759"/>
<evidence type="ECO:0000313" key="2">
    <source>
        <dbReference type="EMBL" id="KAF7990607.1"/>
    </source>
</evidence>
<evidence type="ECO:0000313" key="3">
    <source>
        <dbReference type="Proteomes" id="UP000639338"/>
    </source>
</evidence>
<reference evidence="2 3" key="1">
    <citation type="submission" date="2020-08" db="EMBL/GenBank/DDBJ databases">
        <title>Aphidius gifuensis genome sequencing and assembly.</title>
        <authorList>
            <person name="Du Z."/>
        </authorList>
    </citation>
    <scope>NUCLEOTIDE SEQUENCE [LARGE SCALE GENOMIC DNA]</scope>
    <source>
        <strain evidence="2">YNYX2018</strain>
        <tissue evidence="2">Adults</tissue>
    </source>
</reference>
<feature type="compositionally biased region" description="Polar residues" evidence="1">
    <location>
        <begin position="381"/>
        <end position="402"/>
    </location>
</feature>
<dbReference type="EMBL" id="JACMRX010000004">
    <property type="protein sequence ID" value="KAF7990607.1"/>
    <property type="molecule type" value="Genomic_DNA"/>
</dbReference>
<name>A0A834XS07_APHGI</name>
<dbReference type="Proteomes" id="UP000639338">
    <property type="component" value="Unassembled WGS sequence"/>
</dbReference>
<gene>
    <name evidence="2" type="ORF">HCN44_000412</name>
</gene>
<evidence type="ECO:0000256" key="1">
    <source>
        <dbReference type="SAM" id="MobiDB-lite"/>
    </source>
</evidence>
<sequence>MSNFQRREIRTLFWAERVPEFENRVYRQVIRLSRVKVTLADPRFVVPAQNLMAIALSVQNYRTVDILGSIPEDPVDNLPAVPLAELRDVGNMTGPIQITAFIRYKIVHQVVGNFSYGSGAITDGIHHLCVNVAGMHGESPEPGTHVSLTVELRYNAFNTLILQITDMSNIRIVDNQIMDQKSSKNGFRKIPKLAPQAIAQQQQVTAQIHASPAVAQINPMMYQTNQAAVPAMKSPTPEHGHQQVYQGNQAQAVVKQPITQQQIPQRSIAQVYAPPTVQQHQRALAQPGFQQIHQQQQVTAQIHASPSVAQINRMMYQINQTAIPALQSPSQNQPIFQQQEGGNIQVKDQAVSSFTVPDHGDQQVYQEPFIRNLNILQTKKISKPTLQSNGDESDGSGTNDIQGESIVIEDNESESEIEGSPKRQRIR</sequence>
<organism evidence="2 3">
    <name type="scientific">Aphidius gifuensis</name>
    <name type="common">Parasitoid wasp</name>
    <dbReference type="NCBI Taxonomy" id="684658"/>
    <lineage>
        <taxon>Eukaryota</taxon>
        <taxon>Metazoa</taxon>
        <taxon>Ecdysozoa</taxon>
        <taxon>Arthropoda</taxon>
        <taxon>Hexapoda</taxon>
        <taxon>Insecta</taxon>
        <taxon>Pterygota</taxon>
        <taxon>Neoptera</taxon>
        <taxon>Endopterygota</taxon>
        <taxon>Hymenoptera</taxon>
        <taxon>Apocrita</taxon>
        <taxon>Ichneumonoidea</taxon>
        <taxon>Braconidae</taxon>
        <taxon>Aphidiinae</taxon>
        <taxon>Aphidius</taxon>
    </lineage>
</organism>